<feature type="transmembrane region" description="Helical" evidence="9">
    <location>
        <begin position="205"/>
        <end position="226"/>
    </location>
</feature>
<dbReference type="GO" id="GO:0015153">
    <property type="term" value="F:rhamnose transmembrane transporter activity"/>
    <property type="evidence" value="ECO:0007669"/>
    <property type="project" value="InterPro"/>
</dbReference>
<dbReference type="GO" id="GO:0016020">
    <property type="term" value="C:membrane"/>
    <property type="evidence" value="ECO:0007669"/>
    <property type="project" value="InterPro"/>
</dbReference>
<evidence type="ECO:0000256" key="4">
    <source>
        <dbReference type="ARBA" id="ARBA00022597"/>
    </source>
</evidence>
<name>A0A659QP46_SALET</name>
<organism evidence="10 11">
    <name type="scientific">Salmonella enterica subsp. enterica serovar Wilhelmsburg</name>
    <dbReference type="NCBI Taxonomy" id="1960126"/>
    <lineage>
        <taxon>Bacteria</taxon>
        <taxon>Pseudomonadati</taxon>
        <taxon>Pseudomonadota</taxon>
        <taxon>Gammaproteobacteria</taxon>
        <taxon>Enterobacterales</taxon>
        <taxon>Enterobacteriaceae</taxon>
        <taxon>Salmonella</taxon>
    </lineage>
</organism>
<keyword evidence="5 9" id="KW-0812">Transmembrane</keyword>
<dbReference type="AlphaFoldDB" id="A0A659QP46"/>
<feature type="transmembrane region" description="Helical" evidence="9">
    <location>
        <begin position="172"/>
        <end position="193"/>
    </location>
</feature>
<dbReference type="GO" id="GO:0015293">
    <property type="term" value="F:symporter activity"/>
    <property type="evidence" value="ECO:0007669"/>
    <property type="project" value="UniProtKB-KW"/>
</dbReference>
<accession>A0A659QP46</accession>
<evidence type="ECO:0000256" key="2">
    <source>
        <dbReference type="ARBA" id="ARBA00022475"/>
    </source>
</evidence>
<dbReference type="Pfam" id="PF06379">
    <property type="entry name" value="RhaT"/>
    <property type="match status" value="1"/>
</dbReference>
<evidence type="ECO:0000256" key="9">
    <source>
        <dbReference type="SAM" id="Phobius"/>
    </source>
</evidence>
<feature type="transmembrane region" description="Helical" evidence="9">
    <location>
        <begin position="20"/>
        <end position="38"/>
    </location>
</feature>
<evidence type="ECO:0000256" key="6">
    <source>
        <dbReference type="ARBA" id="ARBA00022847"/>
    </source>
</evidence>
<keyword evidence="2" id="KW-1003">Cell membrane</keyword>
<sequence length="227" mass="24486">TPFLNGNYEVLIHTEGGRMTLLGVFVALIGVGIVTRAGQLKERKMGIKAEEFNLKKGLLLAVMCGIFSAGMSFAMNAAKPMHEAAAALGVDPLYVALPSYVVIMGGGALVNLGFCFIRLAKVHNLSIKADFSLARPLIISNILLSALGGLMWYLQFFFYAWGHARIPAQYDYMSWMLHMSFYVLCGGLVGLVLKEWKNAGRRPVAVLSLGCVVIIIAANIVGLGMAS</sequence>
<gene>
    <name evidence="10" type="ORF">C9F09_17060</name>
</gene>
<feature type="transmembrane region" description="Helical" evidence="9">
    <location>
        <begin position="97"/>
        <end position="117"/>
    </location>
</feature>
<evidence type="ECO:0000313" key="10">
    <source>
        <dbReference type="EMBL" id="TGC87794.1"/>
    </source>
</evidence>
<evidence type="ECO:0000256" key="7">
    <source>
        <dbReference type="ARBA" id="ARBA00022989"/>
    </source>
</evidence>
<dbReference type="InterPro" id="IPR004673">
    <property type="entry name" value="L-rhamnose-proton_sym_RhaT"/>
</dbReference>
<evidence type="ECO:0000313" key="11">
    <source>
        <dbReference type="Proteomes" id="UP000298491"/>
    </source>
</evidence>
<evidence type="ECO:0000256" key="1">
    <source>
        <dbReference type="ARBA" id="ARBA00022448"/>
    </source>
</evidence>
<dbReference type="EMBL" id="PYKB01001020">
    <property type="protein sequence ID" value="TGC87794.1"/>
    <property type="molecule type" value="Genomic_DNA"/>
</dbReference>
<evidence type="ECO:0000256" key="8">
    <source>
        <dbReference type="ARBA" id="ARBA00023136"/>
    </source>
</evidence>
<evidence type="ECO:0000256" key="3">
    <source>
        <dbReference type="ARBA" id="ARBA00022519"/>
    </source>
</evidence>
<protein>
    <submittedName>
        <fullName evidence="10">Rhamnose/proton symporter RhaT</fullName>
    </submittedName>
</protein>
<reference evidence="10 11" key="1">
    <citation type="submission" date="2018-03" db="EMBL/GenBank/DDBJ databases">
        <title>Non-Typhoidal Salmonella genome sequencing and assembly.</title>
        <authorList>
            <person name="Matchawe C."/>
        </authorList>
    </citation>
    <scope>NUCLEOTIDE SEQUENCE [LARGE SCALE GENOMIC DNA]</scope>
    <source>
        <strain evidence="10 11">35dea</strain>
    </source>
</reference>
<keyword evidence="6" id="KW-0769">Symport</keyword>
<comment type="caution">
    <text evidence="10">The sequence shown here is derived from an EMBL/GenBank/DDBJ whole genome shotgun (WGS) entry which is preliminary data.</text>
</comment>
<keyword evidence="8 9" id="KW-0472">Membrane</keyword>
<evidence type="ECO:0000256" key="5">
    <source>
        <dbReference type="ARBA" id="ARBA00022692"/>
    </source>
</evidence>
<feature type="transmembrane region" description="Helical" evidence="9">
    <location>
        <begin position="58"/>
        <end position="77"/>
    </location>
</feature>
<keyword evidence="1" id="KW-0813">Transport</keyword>
<keyword evidence="3" id="KW-0997">Cell inner membrane</keyword>
<feature type="transmembrane region" description="Helical" evidence="9">
    <location>
        <begin position="138"/>
        <end position="160"/>
    </location>
</feature>
<keyword evidence="7 9" id="KW-1133">Transmembrane helix</keyword>
<feature type="non-terminal residue" evidence="10">
    <location>
        <position position="1"/>
    </location>
</feature>
<dbReference type="Proteomes" id="UP000298491">
    <property type="component" value="Unassembled WGS sequence"/>
</dbReference>
<keyword evidence="4" id="KW-0762">Sugar transport</keyword>
<proteinExistence type="predicted"/>